<evidence type="ECO:0000256" key="14">
    <source>
        <dbReference type="PROSITE-ProRule" id="PRU01360"/>
    </source>
</evidence>
<feature type="signal peptide" evidence="17">
    <location>
        <begin position="1"/>
        <end position="31"/>
    </location>
</feature>
<dbReference type="Pfam" id="PF00593">
    <property type="entry name" value="TonB_dep_Rec_b-barrel"/>
    <property type="match status" value="1"/>
</dbReference>
<evidence type="ECO:0000256" key="13">
    <source>
        <dbReference type="ARBA" id="ARBA00023237"/>
    </source>
</evidence>
<dbReference type="PROSITE" id="PS52016">
    <property type="entry name" value="TONB_DEPENDENT_REC_3"/>
    <property type="match status" value="1"/>
</dbReference>
<feature type="region of interest" description="Disordered" evidence="16">
    <location>
        <begin position="358"/>
        <end position="379"/>
    </location>
</feature>
<evidence type="ECO:0000256" key="10">
    <source>
        <dbReference type="ARBA" id="ARBA00023077"/>
    </source>
</evidence>
<dbReference type="InterPro" id="IPR036942">
    <property type="entry name" value="Beta-barrel_TonB_sf"/>
</dbReference>
<dbReference type="InterPro" id="IPR037066">
    <property type="entry name" value="Plug_dom_sf"/>
</dbReference>
<dbReference type="Proteomes" id="UP001410394">
    <property type="component" value="Unassembled WGS sequence"/>
</dbReference>
<sequence length="809" mass="88544">MPHRTLPRLSRLALAVAHLGLLPALSLPASAAEAASATAQRSYNIPAGPLEAALNRFGREAGILLSFPTSLTAGLHSPGLQGSHSASSGLARLLQGTGLVAEARRDGSFTLYKSPQTAPREPTLAPVTVRAGQQSENASGPVVGYVAKRSSTGTKTDTPIIEIPQSITVVTAAQIETQKSANLTEALGYSAGVLHSEDVDSTRDQMRVRGFDLDAEYGSYFRDGLKYNVNGFNGQQEPYGLERVELLRGASSVLYGLSAPGGLVNTVSKRPTKDPLHELNVEVGSYNRKQLSGDFADALTEDGTWSYRLTALRRDSDTFIDHIPDKRTYLAPALAWQPSAASSLTLLSEYQHDRSAYNPGLPQSGTLLSNRNGQLPSNRYLGEPGIDKYENKRYTLGYLFEHAFNDALKLRHSLRYFHNKNDYVNTWIGELDSDERTTLSRGVNKRHDESSATTADSSLQYHWHHGRVKHTSLLGVDYTQAKHQSERYAADIASIDVYAPTYGAAPGSFSYQDYSWKAQSTRMGVYVQDQMKFADRWVMSLGGRQDDTKDKSCAFADASNCPVNNEKSNAFTGRAGLVYLADNGLAPFLSFSQSWEPSTGVARSGTRFSPTKGEQYELGLRYQPSGSATMLSAAIYQLTRTNVLVDDPLNADLGDYFQVQQGEVRSRGIELEAKTSLDRNTSLIAAYAYTDARTLKSSPLTPTQDGRRTGGVPYNQVSLWGEYAFGAFGLPGLKFGAGARYVGETIGTWTDLETPAYTVFDAMSSYSTGPWRFALNISNLADKTYVALCPYRCFYGERRKVIVSGSYRW</sequence>
<evidence type="ECO:0000256" key="2">
    <source>
        <dbReference type="ARBA" id="ARBA00009810"/>
    </source>
</evidence>
<evidence type="ECO:0000256" key="11">
    <source>
        <dbReference type="ARBA" id="ARBA00023136"/>
    </source>
</evidence>
<dbReference type="InterPro" id="IPR000531">
    <property type="entry name" value="Beta-barrel_TonB"/>
</dbReference>
<evidence type="ECO:0000256" key="1">
    <source>
        <dbReference type="ARBA" id="ARBA00004571"/>
    </source>
</evidence>
<dbReference type="SMART" id="SM00965">
    <property type="entry name" value="STN"/>
    <property type="match status" value="1"/>
</dbReference>
<evidence type="ECO:0000313" key="20">
    <source>
        <dbReference type="Proteomes" id="UP001410394"/>
    </source>
</evidence>
<proteinExistence type="inferred from homology"/>
<organism evidence="19 20">
    <name type="scientific">Uliginosibacterium sediminicola</name>
    <dbReference type="NCBI Taxonomy" id="2024550"/>
    <lineage>
        <taxon>Bacteria</taxon>
        <taxon>Pseudomonadati</taxon>
        <taxon>Pseudomonadota</taxon>
        <taxon>Betaproteobacteria</taxon>
        <taxon>Rhodocyclales</taxon>
        <taxon>Zoogloeaceae</taxon>
        <taxon>Uliginosibacterium</taxon>
    </lineage>
</organism>
<dbReference type="EMBL" id="JBDIVE010000002">
    <property type="protein sequence ID" value="MEN3067743.1"/>
    <property type="molecule type" value="Genomic_DNA"/>
</dbReference>
<keyword evidence="20" id="KW-1185">Reference proteome</keyword>
<keyword evidence="3 14" id="KW-0813">Transport</keyword>
<comment type="subcellular location">
    <subcellularLocation>
        <location evidence="1 14">Cell outer membrane</location>
        <topology evidence="1 14">Multi-pass membrane protein</topology>
    </subcellularLocation>
</comment>
<dbReference type="Gene3D" id="3.55.50.30">
    <property type="match status" value="1"/>
</dbReference>
<keyword evidence="8" id="KW-0408">Iron</keyword>
<keyword evidence="4 14" id="KW-1134">Transmembrane beta strand</keyword>
<feature type="compositionally biased region" description="Polar residues" evidence="16">
    <location>
        <begin position="361"/>
        <end position="377"/>
    </location>
</feature>
<evidence type="ECO:0000259" key="18">
    <source>
        <dbReference type="SMART" id="SM00965"/>
    </source>
</evidence>
<evidence type="ECO:0000256" key="16">
    <source>
        <dbReference type="SAM" id="MobiDB-lite"/>
    </source>
</evidence>
<keyword evidence="10 15" id="KW-0798">TonB box</keyword>
<dbReference type="Pfam" id="PF07715">
    <property type="entry name" value="Plug"/>
    <property type="match status" value="1"/>
</dbReference>
<evidence type="ECO:0000256" key="6">
    <source>
        <dbReference type="ARBA" id="ARBA00022692"/>
    </source>
</evidence>
<evidence type="ECO:0000256" key="3">
    <source>
        <dbReference type="ARBA" id="ARBA00022448"/>
    </source>
</evidence>
<name>A0ABU9YVL4_9RHOO</name>
<dbReference type="Gene3D" id="2.170.130.10">
    <property type="entry name" value="TonB-dependent receptor, plug domain"/>
    <property type="match status" value="1"/>
</dbReference>
<evidence type="ECO:0000256" key="8">
    <source>
        <dbReference type="ARBA" id="ARBA00023004"/>
    </source>
</evidence>
<protein>
    <submittedName>
        <fullName evidence="19">TonB-dependent siderophore receptor</fullName>
    </submittedName>
</protein>
<comment type="caution">
    <text evidence="19">The sequence shown here is derived from an EMBL/GenBank/DDBJ whole genome shotgun (WGS) entry which is preliminary data.</text>
</comment>
<dbReference type="Gene3D" id="2.40.170.20">
    <property type="entry name" value="TonB-dependent receptor, beta-barrel domain"/>
    <property type="match status" value="1"/>
</dbReference>
<dbReference type="SUPFAM" id="SSF56935">
    <property type="entry name" value="Porins"/>
    <property type="match status" value="1"/>
</dbReference>
<dbReference type="Pfam" id="PF07660">
    <property type="entry name" value="STN"/>
    <property type="match status" value="1"/>
</dbReference>
<reference evidence="19 20" key="1">
    <citation type="journal article" date="2018" name="Int. J. Syst. Evol. Microbiol.">
        <title>Uliginosibacterium sediminicola sp. nov., isolated from freshwater sediment.</title>
        <authorList>
            <person name="Hwang W.M."/>
            <person name="Kim S.M."/>
            <person name="Kang K."/>
            <person name="Ahn T.Y."/>
        </authorList>
    </citation>
    <scope>NUCLEOTIDE SEQUENCE [LARGE SCALE GENOMIC DNA]</scope>
    <source>
        <strain evidence="19 20">M1-21</strain>
    </source>
</reference>
<keyword evidence="11 14" id="KW-0472">Membrane</keyword>
<accession>A0ABU9YVL4</accession>
<evidence type="ECO:0000256" key="15">
    <source>
        <dbReference type="RuleBase" id="RU003357"/>
    </source>
</evidence>
<dbReference type="InterPro" id="IPR011662">
    <property type="entry name" value="Secretin/TonB_short_N"/>
</dbReference>
<evidence type="ECO:0000313" key="19">
    <source>
        <dbReference type="EMBL" id="MEN3067743.1"/>
    </source>
</evidence>
<dbReference type="RefSeq" id="WP_345918509.1">
    <property type="nucleotide sequence ID" value="NZ_JBDIVE010000002.1"/>
</dbReference>
<feature type="chain" id="PRO_5046592290" evidence="17">
    <location>
        <begin position="32"/>
        <end position="809"/>
    </location>
</feature>
<evidence type="ECO:0000256" key="17">
    <source>
        <dbReference type="SAM" id="SignalP"/>
    </source>
</evidence>
<keyword evidence="9" id="KW-0406">Ion transport</keyword>
<comment type="similarity">
    <text evidence="2 14 15">Belongs to the TonB-dependent receptor family.</text>
</comment>
<gene>
    <name evidence="19" type="ORF">ABDB84_04575</name>
</gene>
<keyword evidence="7 17" id="KW-0732">Signal</keyword>
<keyword evidence="12 19" id="KW-0675">Receptor</keyword>
<dbReference type="NCBIfam" id="TIGR01783">
    <property type="entry name" value="TonB-siderophor"/>
    <property type="match status" value="1"/>
</dbReference>
<evidence type="ECO:0000256" key="4">
    <source>
        <dbReference type="ARBA" id="ARBA00022452"/>
    </source>
</evidence>
<keyword evidence="6 14" id="KW-0812">Transmembrane</keyword>
<evidence type="ECO:0000256" key="7">
    <source>
        <dbReference type="ARBA" id="ARBA00022729"/>
    </source>
</evidence>
<keyword evidence="5" id="KW-0410">Iron transport</keyword>
<evidence type="ECO:0000256" key="5">
    <source>
        <dbReference type="ARBA" id="ARBA00022496"/>
    </source>
</evidence>
<dbReference type="InterPro" id="IPR039426">
    <property type="entry name" value="TonB-dep_rcpt-like"/>
</dbReference>
<feature type="domain" description="Secretin/TonB short N-terminal" evidence="18">
    <location>
        <begin position="63"/>
        <end position="114"/>
    </location>
</feature>
<dbReference type="CDD" id="cd01347">
    <property type="entry name" value="ligand_gated_channel"/>
    <property type="match status" value="1"/>
</dbReference>
<dbReference type="PANTHER" id="PTHR32552">
    <property type="entry name" value="FERRICHROME IRON RECEPTOR-RELATED"/>
    <property type="match status" value="1"/>
</dbReference>
<dbReference type="InterPro" id="IPR010105">
    <property type="entry name" value="TonB_sidphr_rcpt"/>
</dbReference>
<dbReference type="PANTHER" id="PTHR32552:SF68">
    <property type="entry name" value="FERRICHROME OUTER MEMBRANE TRANSPORTER_PHAGE RECEPTOR"/>
    <property type="match status" value="1"/>
</dbReference>
<evidence type="ECO:0000256" key="12">
    <source>
        <dbReference type="ARBA" id="ARBA00023170"/>
    </source>
</evidence>
<dbReference type="InterPro" id="IPR012910">
    <property type="entry name" value="Plug_dom"/>
</dbReference>
<evidence type="ECO:0000256" key="9">
    <source>
        <dbReference type="ARBA" id="ARBA00023065"/>
    </source>
</evidence>
<keyword evidence="13 14" id="KW-0998">Cell outer membrane</keyword>